<accession>A0ABP8RRB8</accession>
<gene>
    <name evidence="5" type="ORF">GCM10023175_25110</name>
</gene>
<evidence type="ECO:0000313" key="6">
    <source>
        <dbReference type="Proteomes" id="UP001501598"/>
    </source>
</evidence>
<evidence type="ECO:0000259" key="4">
    <source>
        <dbReference type="Pfam" id="PF01872"/>
    </source>
</evidence>
<dbReference type="Proteomes" id="UP001501598">
    <property type="component" value="Unassembled WGS sequence"/>
</dbReference>
<sequence>MSTGRCLSGFGEGTIGRVRPYVIASAAVSLDGYIDDVGAARLMLSDDEDLDRVDEVRAWADALLVGAGTLRADDPRLLVRSAERRAARVEAGRPPSPAKVTLTRCGKVDPGARFFTAGETERYVYTCDRTVPRVRAALGSVATVVGAGDPLDVHRLLADLRDRGIERLMVEGGSAVHTLFLSAGVVDELHVVYAPFFVGQSAAPRFVNAGVFPQGPDNRMTLGKSRQIGDLMFLQYFPQP</sequence>
<dbReference type="EMBL" id="BAABGT010000031">
    <property type="protein sequence ID" value="GAA4545396.1"/>
    <property type="molecule type" value="Genomic_DNA"/>
</dbReference>
<dbReference type="InterPro" id="IPR002734">
    <property type="entry name" value="RibDG_C"/>
</dbReference>
<evidence type="ECO:0000256" key="3">
    <source>
        <dbReference type="ARBA" id="ARBA00023002"/>
    </source>
</evidence>
<keyword evidence="3" id="KW-0560">Oxidoreductase</keyword>
<dbReference type="PANTHER" id="PTHR38011:SF7">
    <property type="entry name" value="2,5-DIAMINO-6-RIBOSYLAMINO-4(3H)-PYRIMIDINONE 5'-PHOSPHATE REDUCTASE"/>
    <property type="match status" value="1"/>
</dbReference>
<comment type="caution">
    <text evidence="5">The sequence shown here is derived from an EMBL/GenBank/DDBJ whole genome shotgun (WGS) entry which is preliminary data.</text>
</comment>
<dbReference type="InterPro" id="IPR050765">
    <property type="entry name" value="Riboflavin_Biosynth_HTPR"/>
</dbReference>
<feature type="domain" description="Bacterial bifunctional deaminase-reductase C-terminal" evidence="4">
    <location>
        <begin position="20"/>
        <end position="230"/>
    </location>
</feature>
<keyword evidence="6" id="KW-1185">Reference proteome</keyword>
<evidence type="ECO:0000256" key="2">
    <source>
        <dbReference type="ARBA" id="ARBA00022857"/>
    </source>
</evidence>
<evidence type="ECO:0000313" key="5">
    <source>
        <dbReference type="EMBL" id="GAA4545396.1"/>
    </source>
</evidence>
<dbReference type="PANTHER" id="PTHR38011">
    <property type="entry name" value="DIHYDROFOLATE REDUCTASE FAMILY PROTEIN (AFU_ORTHOLOGUE AFUA_8G06820)"/>
    <property type="match status" value="1"/>
</dbReference>
<organism evidence="5 6">
    <name type="scientific">Pseudonocardia xishanensis</name>
    <dbReference type="NCBI Taxonomy" id="630995"/>
    <lineage>
        <taxon>Bacteria</taxon>
        <taxon>Bacillati</taxon>
        <taxon>Actinomycetota</taxon>
        <taxon>Actinomycetes</taxon>
        <taxon>Pseudonocardiales</taxon>
        <taxon>Pseudonocardiaceae</taxon>
        <taxon>Pseudonocardia</taxon>
    </lineage>
</organism>
<dbReference type="InterPro" id="IPR024072">
    <property type="entry name" value="DHFR-like_dom_sf"/>
</dbReference>
<reference evidence="6" key="1">
    <citation type="journal article" date="2019" name="Int. J. Syst. Evol. Microbiol.">
        <title>The Global Catalogue of Microorganisms (GCM) 10K type strain sequencing project: providing services to taxonomists for standard genome sequencing and annotation.</title>
        <authorList>
            <consortium name="The Broad Institute Genomics Platform"/>
            <consortium name="The Broad Institute Genome Sequencing Center for Infectious Disease"/>
            <person name="Wu L."/>
            <person name="Ma J."/>
        </authorList>
    </citation>
    <scope>NUCLEOTIDE SEQUENCE [LARGE SCALE GENOMIC DNA]</scope>
    <source>
        <strain evidence="6">JCM 17906</strain>
    </source>
</reference>
<dbReference type="Pfam" id="PF01872">
    <property type="entry name" value="RibD_C"/>
    <property type="match status" value="1"/>
</dbReference>
<dbReference type="SUPFAM" id="SSF53597">
    <property type="entry name" value="Dihydrofolate reductase-like"/>
    <property type="match status" value="1"/>
</dbReference>
<protein>
    <recommendedName>
        <fullName evidence="4">Bacterial bifunctional deaminase-reductase C-terminal domain-containing protein</fullName>
    </recommendedName>
</protein>
<dbReference type="Gene3D" id="3.40.430.10">
    <property type="entry name" value="Dihydrofolate Reductase, subunit A"/>
    <property type="match status" value="1"/>
</dbReference>
<proteinExistence type="predicted"/>
<evidence type="ECO:0000256" key="1">
    <source>
        <dbReference type="ARBA" id="ARBA00005104"/>
    </source>
</evidence>
<comment type="pathway">
    <text evidence="1">Cofactor biosynthesis; riboflavin biosynthesis.</text>
</comment>
<keyword evidence="2" id="KW-0521">NADP</keyword>
<name>A0ABP8RRB8_9PSEU</name>